<keyword evidence="3" id="KW-1185">Reference proteome</keyword>
<dbReference type="EMBL" id="WJXA01000013">
    <property type="protein sequence ID" value="KAF7121328.1"/>
    <property type="molecule type" value="Genomic_DNA"/>
</dbReference>
<dbReference type="PANTHER" id="PTHR34935">
    <property type="entry name" value="PROTEIN TIC110, CHLOROPLASTIC"/>
    <property type="match status" value="1"/>
</dbReference>
<comment type="caution">
    <text evidence="2">The sequence shown here is derived from an EMBL/GenBank/DDBJ whole genome shotgun (WGS) entry which is preliminary data.</text>
</comment>
<name>A0A834L5C8_RHOSS</name>
<feature type="compositionally biased region" description="Basic and acidic residues" evidence="1">
    <location>
        <begin position="713"/>
        <end position="727"/>
    </location>
</feature>
<protein>
    <submittedName>
        <fullName evidence="2">Uncharacterized protein</fullName>
    </submittedName>
</protein>
<organism evidence="2 3">
    <name type="scientific">Rhododendron simsii</name>
    <name type="common">Sims's rhododendron</name>
    <dbReference type="NCBI Taxonomy" id="118357"/>
    <lineage>
        <taxon>Eukaryota</taxon>
        <taxon>Viridiplantae</taxon>
        <taxon>Streptophyta</taxon>
        <taxon>Embryophyta</taxon>
        <taxon>Tracheophyta</taxon>
        <taxon>Spermatophyta</taxon>
        <taxon>Magnoliopsida</taxon>
        <taxon>eudicotyledons</taxon>
        <taxon>Gunneridae</taxon>
        <taxon>Pentapetalae</taxon>
        <taxon>asterids</taxon>
        <taxon>Ericales</taxon>
        <taxon>Ericaceae</taxon>
        <taxon>Ericoideae</taxon>
        <taxon>Rhodoreae</taxon>
        <taxon>Rhododendron</taxon>
    </lineage>
</organism>
<proteinExistence type="predicted"/>
<feature type="region of interest" description="Disordered" evidence="1">
    <location>
        <begin position="697"/>
        <end position="727"/>
    </location>
</feature>
<evidence type="ECO:0000313" key="3">
    <source>
        <dbReference type="Proteomes" id="UP000626092"/>
    </source>
</evidence>
<reference evidence="2" key="1">
    <citation type="submission" date="2019-11" db="EMBL/GenBank/DDBJ databases">
        <authorList>
            <person name="Liu Y."/>
            <person name="Hou J."/>
            <person name="Li T.-Q."/>
            <person name="Guan C.-H."/>
            <person name="Wu X."/>
            <person name="Wu H.-Z."/>
            <person name="Ling F."/>
            <person name="Zhang R."/>
            <person name="Shi X.-G."/>
            <person name="Ren J.-P."/>
            <person name="Chen E.-F."/>
            <person name="Sun J.-M."/>
        </authorList>
    </citation>
    <scope>NUCLEOTIDE SEQUENCE</scope>
    <source>
        <strain evidence="2">Adult_tree_wgs_1</strain>
        <tissue evidence="2">Leaves</tissue>
    </source>
</reference>
<dbReference type="GO" id="GO:0061927">
    <property type="term" value="C:TOC-TIC supercomplex I"/>
    <property type="evidence" value="ECO:0007669"/>
    <property type="project" value="TreeGrafter"/>
</dbReference>
<dbReference type="PANTHER" id="PTHR34935:SF3">
    <property type="entry name" value="PROTEIN TIC110, CHLOROPLASTIC"/>
    <property type="match status" value="1"/>
</dbReference>
<sequence length="1069" mass="118784">MNPSILTPSPSRPTFFFPPSTNLPSLRLPRRTLTRNKLQLNRLRYRISTVRCCSSSHQPSTTTPIPAAAVFGPKKELTGIESLVDSVPPPVRLATSALVFAGAVAAGFGLGLRLGGNRIAAAGGAVALGAAGAAATYAANSCVPEVAAVSLHNYAAGCDDPLALDREDIEAIANKYGVSKQNEEFNAELCDLYCRFVSYVIPPGGENLKGDEVGTISKFKNALGIDDPDAAAMHMEVGRRIFRQSLETGDHDTGMEQRRAFQKLIYVSNLVFGDASSFLLPWKRVFKVTDSQVQIAIRDNAQQLYSSKLKPVGRDIDVKQLMSLREAQLLYGLSDELAEKMFREHTRKLVEEHISNALSILKSNTRAVGSSQVVEELEKILAFNHLLISLKNHPDISRFARGVGPVSFHGGESGGDRKMDDLKLLFRAYVTDALSNGSMDEKKLAALSQLRNIFGLGKREAESIMLDVTLKVYRKRLAQSVSSGDLEGAPSKAEFLQNLCDELHFDPQKATEIHEGIYREKLQKFVADGELSEEDVKALERLQVMLCIPRETVEAIHTEICGSLFEKACAIFYSCRCCSCCMIFYKNTKRIDAVLIDHMLFSMGDSLVFERTVVKAGIGGGMVGYDVTMRKAVRKAAAGLRLTREVAMSIASKEVRRMFKIFLQRVRDAKSTTESAKELRKLINFNTTVATQLVEDITGERPDTTSEEPTEVYDVKKDEDLGSSKVDDRKKDEDLEWLSLRSLKNKKTYQPPLTRKGQTEITLRDDLSEQEKKNIYGRYLALCLTGTFSKGPLGVKMATKTKDHEFVLLNQLGQILGLTSKEILIIHRSFAEKTFRKKAEVILAEGGLTEGRIEQLNELQEEIGLPPQYAQKVIKSIATEKMAATLEAGVRQGKVSVKEVREHKKNGIDLDSVLSVSSRELLFKKTVDDFFSSGTGEFDEEEVYEKIPQDLNINAEKSKMVVQELAKSRLSNSLIQAVALLRQRNRHGVVSSLDNLLACDKAVPSQPLSWERPEELADLFFVYLKSDPAPEKLSRLKYLLNIDDSTAEALRRMEDRVVDVAEEQEEFVL</sequence>
<dbReference type="Pfam" id="PF16940">
    <property type="entry name" value="Tic110"/>
    <property type="match status" value="2"/>
</dbReference>
<dbReference type="OrthoDB" id="191196at2759"/>
<dbReference type="Proteomes" id="UP000626092">
    <property type="component" value="Unassembled WGS sequence"/>
</dbReference>
<evidence type="ECO:0000256" key="1">
    <source>
        <dbReference type="SAM" id="MobiDB-lite"/>
    </source>
</evidence>
<dbReference type="AlphaFoldDB" id="A0A834L5C8"/>
<dbReference type="GO" id="GO:0045037">
    <property type="term" value="P:protein import into chloroplast stroma"/>
    <property type="evidence" value="ECO:0007669"/>
    <property type="project" value="TreeGrafter"/>
</dbReference>
<evidence type="ECO:0000313" key="2">
    <source>
        <dbReference type="EMBL" id="KAF7121328.1"/>
    </source>
</evidence>
<gene>
    <name evidence="2" type="ORF">RHSIM_Rhsim13G0062300</name>
</gene>
<accession>A0A834L5C8</accession>
<dbReference type="InterPro" id="IPR031610">
    <property type="entry name" value="TIC110"/>
</dbReference>